<keyword evidence="3" id="KW-1185">Reference proteome</keyword>
<dbReference type="EMBL" id="JBFOLK010000653">
    <property type="protein sequence ID" value="KAL2453524.1"/>
    <property type="molecule type" value="Genomic_DNA"/>
</dbReference>
<dbReference type="Proteomes" id="UP001604336">
    <property type="component" value="Unassembled WGS sequence"/>
</dbReference>
<reference evidence="3" key="1">
    <citation type="submission" date="2024-07" db="EMBL/GenBank/DDBJ databases">
        <title>Two chromosome-level genome assemblies of Korean endemic species Abeliophyllum distichum and Forsythia ovata (Oleaceae).</title>
        <authorList>
            <person name="Jang H."/>
        </authorList>
    </citation>
    <scope>NUCLEOTIDE SEQUENCE [LARGE SCALE GENOMIC DNA]</scope>
</reference>
<sequence length="189" mass="21157">MAKELFSTFESFDTEEAKSKKLSDDLKATGIEKAQLESEKRALQFKLDLVVTKEADMRAKYEIELKATKECLKQAQDQRRTTEASQKRAEEAQKSSKAALATTNRSLEAAVADKEKSLALAKLELEKVRAERANAEVKAVEAYQDAFVDTPEYQDLERCLTTCRWGAIGGVDHGNPSRVGHLFFSRGSY</sequence>
<evidence type="ECO:0000256" key="1">
    <source>
        <dbReference type="SAM" id="MobiDB-lite"/>
    </source>
</evidence>
<name>A0ABD1NQ85_9LAMI</name>
<gene>
    <name evidence="2" type="ORF">Adt_48976</name>
</gene>
<feature type="compositionally biased region" description="Basic and acidic residues" evidence="1">
    <location>
        <begin position="74"/>
        <end position="94"/>
    </location>
</feature>
<evidence type="ECO:0000313" key="2">
    <source>
        <dbReference type="EMBL" id="KAL2453524.1"/>
    </source>
</evidence>
<evidence type="ECO:0000313" key="3">
    <source>
        <dbReference type="Proteomes" id="UP001604336"/>
    </source>
</evidence>
<feature type="region of interest" description="Disordered" evidence="1">
    <location>
        <begin position="1"/>
        <end position="20"/>
    </location>
</feature>
<feature type="region of interest" description="Disordered" evidence="1">
    <location>
        <begin position="74"/>
        <end position="101"/>
    </location>
</feature>
<dbReference type="AlphaFoldDB" id="A0ABD1NQ85"/>
<protein>
    <submittedName>
        <fullName evidence="2">Uncharacterized protein</fullName>
    </submittedName>
</protein>
<organism evidence="2 3">
    <name type="scientific">Abeliophyllum distichum</name>
    <dbReference type="NCBI Taxonomy" id="126358"/>
    <lineage>
        <taxon>Eukaryota</taxon>
        <taxon>Viridiplantae</taxon>
        <taxon>Streptophyta</taxon>
        <taxon>Embryophyta</taxon>
        <taxon>Tracheophyta</taxon>
        <taxon>Spermatophyta</taxon>
        <taxon>Magnoliopsida</taxon>
        <taxon>eudicotyledons</taxon>
        <taxon>Gunneridae</taxon>
        <taxon>Pentapetalae</taxon>
        <taxon>asterids</taxon>
        <taxon>lamiids</taxon>
        <taxon>Lamiales</taxon>
        <taxon>Oleaceae</taxon>
        <taxon>Forsythieae</taxon>
        <taxon>Abeliophyllum</taxon>
    </lineage>
</organism>
<proteinExistence type="predicted"/>
<accession>A0ABD1NQ85</accession>
<comment type="caution">
    <text evidence="2">The sequence shown here is derived from an EMBL/GenBank/DDBJ whole genome shotgun (WGS) entry which is preliminary data.</text>
</comment>